<organism evidence="1 2">
    <name type="scientific">Rhodococcus spongiicola</name>
    <dbReference type="NCBI Taxonomy" id="2487352"/>
    <lineage>
        <taxon>Bacteria</taxon>
        <taxon>Bacillati</taxon>
        <taxon>Actinomycetota</taxon>
        <taxon>Actinomycetes</taxon>
        <taxon>Mycobacteriales</taxon>
        <taxon>Nocardiaceae</taxon>
        <taxon>Rhodococcus</taxon>
    </lineage>
</organism>
<evidence type="ECO:0000313" key="2">
    <source>
        <dbReference type="Proteomes" id="UP000284333"/>
    </source>
</evidence>
<reference evidence="1 2" key="1">
    <citation type="submission" date="2018-11" db="EMBL/GenBank/DDBJ databases">
        <title>Rhodococcus spongicola sp. nov. and Rhodococcus xishaensis sp. nov. from marine sponges.</title>
        <authorList>
            <person name="Li L."/>
            <person name="Lin H.W."/>
        </authorList>
    </citation>
    <scope>NUCLEOTIDE SEQUENCE [LARGE SCALE GENOMIC DNA]</scope>
    <source>
        <strain evidence="1 2">LHW50502</strain>
    </source>
</reference>
<proteinExistence type="predicted"/>
<comment type="caution">
    <text evidence="1">The sequence shown here is derived from an EMBL/GenBank/DDBJ whole genome shotgun (WGS) entry which is preliminary data.</text>
</comment>
<name>A0A3S3ZJW9_9NOCA</name>
<evidence type="ECO:0000313" key="1">
    <source>
        <dbReference type="EMBL" id="RVW02432.1"/>
    </source>
</evidence>
<dbReference type="EMBL" id="RKLN01000004">
    <property type="protein sequence ID" value="RVW02432.1"/>
    <property type="molecule type" value="Genomic_DNA"/>
</dbReference>
<dbReference type="Pfam" id="PF13711">
    <property type="entry name" value="DUF4160"/>
    <property type="match status" value="1"/>
</dbReference>
<protein>
    <submittedName>
        <fullName evidence="1">DUF4160 domain-containing protein</fullName>
    </submittedName>
</protein>
<dbReference type="RefSeq" id="WP_164874128.1">
    <property type="nucleotide sequence ID" value="NZ_RKLN01000004.1"/>
</dbReference>
<dbReference type="Proteomes" id="UP000284333">
    <property type="component" value="Unassembled WGS sequence"/>
</dbReference>
<gene>
    <name evidence="1" type="ORF">EF834_12700</name>
</gene>
<accession>A0A3S3ZJW9</accession>
<keyword evidence="2" id="KW-1185">Reference proteome</keyword>
<sequence>MTKADWEEATAAEHITPEHVLQRLKNIADHIFENEVVAGFDSDGFLVALIAEGLRLQNGVTLIVRTNDHPPPHAHIKVRAYPEADLKVDLTTGELSGNVPKGLSAKDIRGFQDLVGKHHDQLASWWQDYHGDPVVLT</sequence>
<dbReference type="InterPro" id="IPR025427">
    <property type="entry name" value="DUF4160"/>
</dbReference>
<dbReference type="AlphaFoldDB" id="A0A3S3ZJW9"/>